<dbReference type="PANTHER" id="PTHR18964:SF149">
    <property type="entry name" value="BIFUNCTIONAL UDP-N-ACETYLGLUCOSAMINE 2-EPIMERASE_N-ACETYLMANNOSAMINE KINASE"/>
    <property type="match status" value="1"/>
</dbReference>
<dbReference type="Proteomes" id="UP000572635">
    <property type="component" value="Unassembled WGS sequence"/>
</dbReference>
<keyword evidence="4" id="KW-1185">Reference proteome</keyword>
<evidence type="ECO:0000256" key="1">
    <source>
        <dbReference type="ARBA" id="ARBA00006479"/>
    </source>
</evidence>
<dbReference type="SUPFAM" id="SSF46785">
    <property type="entry name" value="Winged helix' DNA-binding domain"/>
    <property type="match status" value="1"/>
</dbReference>
<dbReference type="AlphaFoldDB" id="A0A7W8QGI6"/>
<dbReference type="GO" id="GO:0016301">
    <property type="term" value="F:kinase activity"/>
    <property type="evidence" value="ECO:0007669"/>
    <property type="project" value="UniProtKB-KW"/>
</dbReference>
<dbReference type="RefSeq" id="WP_312893445.1">
    <property type="nucleotide sequence ID" value="NZ_BAAAJD010000157.1"/>
</dbReference>
<dbReference type="PANTHER" id="PTHR18964">
    <property type="entry name" value="ROK (REPRESSOR, ORF, KINASE) FAMILY"/>
    <property type="match status" value="1"/>
</dbReference>
<comment type="similarity">
    <text evidence="1">Belongs to the ROK (NagC/XylR) family.</text>
</comment>
<keyword evidence="3" id="KW-0418">Kinase</keyword>
<dbReference type="InterPro" id="IPR005471">
    <property type="entry name" value="Tscrpt_reg_IclR_N"/>
</dbReference>
<name>A0A7W8QGI6_9ACTN</name>
<dbReference type="Pfam" id="PF00480">
    <property type="entry name" value="ROK"/>
    <property type="match status" value="1"/>
</dbReference>
<evidence type="ECO:0000313" key="4">
    <source>
        <dbReference type="Proteomes" id="UP000572635"/>
    </source>
</evidence>
<dbReference type="InterPro" id="IPR036390">
    <property type="entry name" value="WH_DNA-bd_sf"/>
</dbReference>
<protein>
    <submittedName>
        <fullName evidence="3">Putative NBD/HSP70 family sugar kinase</fullName>
    </submittedName>
</protein>
<proteinExistence type="inferred from homology"/>
<evidence type="ECO:0000259" key="2">
    <source>
        <dbReference type="Pfam" id="PF09339"/>
    </source>
</evidence>
<gene>
    <name evidence="3" type="ORF">HDA36_000121</name>
</gene>
<reference evidence="3 4" key="1">
    <citation type="submission" date="2020-08" db="EMBL/GenBank/DDBJ databases">
        <title>Sequencing the genomes of 1000 actinobacteria strains.</title>
        <authorList>
            <person name="Klenk H.-P."/>
        </authorList>
    </citation>
    <scope>NUCLEOTIDE SEQUENCE [LARGE SCALE GENOMIC DNA]</scope>
    <source>
        <strain evidence="3 4">DSM 44551</strain>
    </source>
</reference>
<accession>A0A7W8QGI6</accession>
<dbReference type="InterPro" id="IPR036388">
    <property type="entry name" value="WH-like_DNA-bd_sf"/>
</dbReference>
<dbReference type="GO" id="GO:0003677">
    <property type="term" value="F:DNA binding"/>
    <property type="evidence" value="ECO:0007669"/>
    <property type="project" value="InterPro"/>
</dbReference>
<sequence>MPRPPAGSMARVRRANTAHVLRLLRTSAQPQRIAGIAAGTGLSRPTVEALAESLTRQGWVLESEGVPQGGRRSPGRPARTYAFNAEAGWVLGIDVGAHKVTACRADLRGEPRAWGRRAVDPATPAAERLELARRAVAEAMRGAGEEAPVYAATLATPGVVAADGRRVAVAPALPGWERADLAGWATGLLPCPLRVENDANLAALAEHAIGVAQGRGDVVLLLLGQRLGAGVTIGGRLLRGHHGAGGEVGYTRMAEGERPPAGFGALEARVNADAIAAMAEEELDRSGGTAALRRLREAAGDTRLPALADAARAGDPAAGRVLARLARRLAEGIAPMLLVLDPEMLVLGGGVSRMGDLLRTPLEAELADRLLFTPEVALSQTGDQGAVLGAVHHALQSFDETVFTEITA</sequence>
<dbReference type="EMBL" id="JACHDB010000001">
    <property type="protein sequence ID" value="MBB5430037.1"/>
    <property type="molecule type" value="Genomic_DNA"/>
</dbReference>
<evidence type="ECO:0000313" key="3">
    <source>
        <dbReference type="EMBL" id="MBB5430037.1"/>
    </source>
</evidence>
<dbReference type="Pfam" id="PF09339">
    <property type="entry name" value="HTH_IclR"/>
    <property type="match status" value="1"/>
</dbReference>
<organism evidence="3 4">
    <name type="scientific">Nocardiopsis composta</name>
    <dbReference type="NCBI Taxonomy" id="157465"/>
    <lineage>
        <taxon>Bacteria</taxon>
        <taxon>Bacillati</taxon>
        <taxon>Actinomycetota</taxon>
        <taxon>Actinomycetes</taxon>
        <taxon>Streptosporangiales</taxon>
        <taxon>Nocardiopsidaceae</taxon>
        <taxon>Nocardiopsis</taxon>
    </lineage>
</organism>
<dbReference type="GO" id="GO:0006355">
    <property type="term" value="P:regulation of DNA-templated transcription"/>
    <property type="evidence" value="ECO:0007669"/>
    <property type="project" value="InterPro"/>
</dbReference>
<dbReference type="InterPro" id="IPR043129">
    <property type="entry name" value="ATPase_NBD"/>
</dbReference>
<feature type="domain" description="HTH iclR-type" evidence="2">
    <location>
        <begin position="16"/>
        <end position="60"/>
    </location>
</feature>
<dbReference type="InterPro" id="IPR000600">
    <property type="entry name" value="ROK"/>
</dbReference>
<dbReference type="Gene3D" id="3.30.420.40">
    <property type="match status" value="2"/>
</dbReference>
<comment type="caution">
    <text evidence="3">The sequence shown here is derived from an EMBL/GenBank/DDBJ whole genome shotgun (WGS) entry which is preliminary data.</text>
</comment>
<dbReference type="Gene3D" id="1.10.10.10">
    <property type="entry name" value="Winged helix-like DNA-binding domain superfamily/Winged helix DNA-binding domain"/>
    <property type="match status" value="1"/>
</dbReference>
<keyword evidence="3" id="KW-0808">Transferase</keyword>
<dbReference type="SUPFAM" id="SSF53067">
    <property type="entry name" value="Actin-like ATPase domain"/>
    <property type="match status" value="1"/>
</dbReference>